<organism evidence="5 6">
    <name type="scientific">Dryococelus australis</name>
    <dbReference type="NCBI Taxonomy" id="614101"/>
    <lineage>
        <taxon>Eukaryota</taxon>
        <taxon>Metazoa</taxon>
        <taxon>Ecdysozoa</taxon>
        <taxon>Arthropoda</taxon>
        <taxon>Hexapoda</taxon>
        <taxon>Insecta</taxon>
        <taxon>Pterygota</taxon>
        <taxon>Neoptera</taxon>
        <taxon>Polyneoptera</taxon>
        <taxon>Phasmatodea</taxon>
        <taxon>Verophasmatodea</taxon>
        <taxon>Anareolatae</taxon>
        <taxon>Phasmatidae</taxon>
        <taxon>Eurycanthinae</taxon>
        <taxon>Dryococelus</taxon>
    </lineage>
</organism>
<reference evidence="5 6" key="1">
    <citation type="submission" date="2023-02" db="EMBL/GenBank/DDBJ databases">
        <title>LHISI_Scaffold_Assembly.</title>
        <authorList>
            <person name="Stuart O.P."/>
            <person name="Cleave R."/>
            <person name="Magrath M.J.L."/>
            <person name="Mikheyev A.S."/>
        </authorList>
    </citation>
    <scope>NUCLEOTIDE SEQUENCE [LARGE SCALE GENOMIC DNA]</scope>
    <source>
        <strain evidence="5">Daus_M_001</strain>
        <tissue evidence="5">Leg muscle</tissue>
    </source>
</reference>
<proteinExistence type="predicted"/>
<dbReference type="Proteomes" id="UP001159363">
    <property type="component" value="Chromosome 4"/>
</dbReference>
<dbReference type="InterPro" id="IPR042087">
    <property type="entry name" value="DNA_pol_B_thumb"/>
</dbReference>
<gene>
    <name evidence="5" type="ORF">PR048_015429</name>
</gene>
<keyword evidence="4" id="KW-0239">DNA-directed DNA polymerase</keyword>
<accession>A0ABQ9HH75</accession>
<dbReference type="PANTHER" id="PTHR45812:SF1">
    <property type="entry name" value="DNA POLYMERASE ZETA CATALYTIC SUBUNIT"/>
    <property type="match status" value="1"/>
</dbReference>
<dbReference type="EC" id="2.7.7.7" evidence="1"/>
<comment type="caution">
    <text evidence="5">The sequence shown here is derived from an EMBL/GenBank/DDBJ whole genome shotgun (WGS) entry which is preliminary data.</text>
</comment>
<evidence type="ECO:0000256" key="2">
    <source>
        <dbReference type="ARBA" id="ARBA00022679"/>
    </source>
</evidence>
<dbReference type="PANTHER" id="PTHR45812">
    <property type="entry name" value="DNA POLYMERASE ZETA CATALYTIC SUBUNIT"/>
    <property type="match status" value="1"/>
</dbReference>
<keyword evidence="6" id="KW-1185">Reference proteome</keyword>
<evidence type="ECO:0000313" key="6">
    <source>
        <dbReference type="Proteomes" id="UP001159363"/>
    </source>
</evidence>
<evidence type="ECO:0000256" key="1">
    <source>
        <dbReference type="ARBA" id="ARBA00012417"/>
    </source>
</evidence>
<evidence type="ECO:0000256" key="4">
    <source>
        <dbReference type="ARBA" id="ARBA00022932"/>
    </source>
</evidence>
<name>A0ABQ9HH75_9NEOP</name>
<dbReference type="InterPro" id="IPR043502">
    <property type="entry name" value="DNA/RNA_pol_sf"/>
</dbReference>
<keyword evidence="2" id="KW-0808">Transferase</keyword>
<dbReference type="Gene3D" id="1.10.132.60">
    <property type="entry name" value="DNA polymerase family B, C-terminal domain"/>
    <property type="match status" value="1"/>
</dbReference>
<dbReference type="SUPFAM" id="SSF56672">
    <property type="entry name" value="DNA/RNA polymerases"/>
    <property type="match status" value="1"/>
</dbReference>
<dbReference type="EMBL" id="JARBHB010000005">
    <property type="protein sequence ID" value="KAJ8883585.1"/>
    <property type="molecule type" value="Genomic_DNA"/>
</dbReference>
<keyword evidence="3" id="KW-0548">Nucleotidyltransferase</keyword>
<sequence>MTYIIVNGSPKVSVRDYIKGRWLQVDPRAEPRVGERVPYVIVNGPPAVPLIQLVRSPYDLLADPSLRVNARYYITRVIMPSLKRCFSLLGADVDAWGQLLLVNCGAADLAGCGLKGML</sequence>
<evidence type="ECO:0000313" key="5">
    <source>
        <dbReference type="EMBL" id="KAJ8883585.1"/>
    </source>
</evidence>
<dbReference type="InterPro" id="IPR030559">
    <property type="entry name" value="PolZ_Rev3"/>
</dbReference>
<protein>
    <recommendedName>
        <fullName evidence="1">DNA-directed DNA polymerase</fullName>
        <ecNumber evidence="1">2.7.7.7</ecNumber>
    </recommendedName>
</protein>
<evidence type="ECO:0000256" key="3">
    <source>
        <dbReference type="ARBA" id="ARBA00022695"/>
    </source>
</evidence>